<gene>
    <name evidence="1" type="ORF">PCOR1329_LOCUS66057</name>
</gene>
<evidence type="ECO:0008006" key="3">
    <source>
        <dbReference type="Google" id="ProtNLM"/>
    </source>
</evidence>
<comment type="caution">
    <text evidence="1">The sequence shown here is derived from an EMBL/GenBank/DDBJ whole genome shotgun (WGS) entry which is preliminary data.</text>
</comment>
<sequence length="713" mass="80111">MWKDDELDEFDASHVKFQMEETEARPKATLLEGTKRLSNRLATDFGDDWAGMDIVKKDALAIVAPCVDLGMTWDPKSDFLLARVVGLICGRELRARPDAACELDDGVWLAVDSMPQHLVIRMEQAMTAAKFVLSEAAKAEVERTWGSVIPFLRNFQQWANFAPVEDFELRSAKHWATAAAYSLSNMPWRFVNAAKGPGALKAYAEFYQQDRSVTEHVILCFTNACAKISTPTGNAPEAGSMQCIQKSAGNNCYTHMKCKPGNHLTYKPPEDERKKFKMALTTAFAGDPEGRRMVYASDILGLLGKQDTHVCLCHTGSGGNSKSSISALRHNVFSDTHKYIPSTCFEEEHRKQGINFAFCRAAAMQEASTTAVVRSELLKNTFSGGEFPVRPNYGEVTLMVNLRTTAFNWECNEAPHVNAPHTSKLDSMTRRSRVVDYFATFEANPAKVNVLEKRFQDDPTVFELFTSPMGRYIYLHDELFPFLNKCGIDRVRGYMSQPSEHQLKRVQAFVADMVGATAPWENPADAPETSSSNLLLNIHTLQDQIWIWGAVLQGEARAHFMFRILERPADAKDGKPRGHEEMLDNLNMLNFGKGGIFVSDKWGAAISSVKVIRRQEGLTQSALRHEVVNHDDGGIVNAKGFTANAIESKWGILKRWLKSEYGGKLPNYKDRVKWRYAINEYQARCYLSMGHALMDEKYYYVPLSKGLRIFAIA</sequence>
<reference evidence="1" key="1">
    <citation type="submission" date="2023-10" db="EMBL/GenBank/DDBJ databases">
        <authorList>
            <person name="Chen Y."/>
            <person name="Shah S."/>
            <person name="Dougan E. K."/>
            <person name="Thang M."/>
            <person name="Chan C."/>
        </authorList>
    </citation>
    <scope>NUCLEOTIDE SEQUENCE [LARGE SCALE GENOMIC DNA]</scope>
</reference>
<evidence type="ECO:0000313" key="1">
    <source>
        <dbReference type="EMBL" id="CAK0883997.1"/>
    </source>
</evidence>
<dbReference type="EMBL" id="CAUYUJ010018491">
    <property type="protein sequence ID" value="CAK0883997.1"/>
    <property type="molecule type" value="Genomic_DNA"/>
</dbReference>
<dbReference type="Proteomes" id="UP001189429">
    <property type="component" value="Unassembled WGS sequence"/>
</dbReference>
<accession>A0ABN9WCG0</accession>
<proteinExistence type="predicted"/>
<evidence type="ECO:0000313" key="2">
    <source>
        <dbReference type="Proteomes" id="UP001189429"/>
    </source>
</evidence>
<keyword evidence="2" id="KW-1185">Reference proteome</keyword>
<organism evidence="1 2">
    <name type="scientific">Prorocentrum cordatum</name>
    <dbReference type="NCBI Taxonomy" id="2364126"/>
    <lineage>
        <taxon>Eukaryota</taxon>
        <taxon>Sar</taxon>
        <taxon>Alveolata</taxon>
        <taxon>Dinophyceae</taxon>
        <taxon>Prorocentrales</taxon>
        <taxon>Prorocentraceae</taxon>
        <taxon>Prorocentrum</taxon>
    </lineage>
</organism>
<name>A0ABN9WCG0_9DINO</name>
<protein>
    <recommendedName>
        <fullName evidence="3">SF3 helicase domain-containing protein</fullName>
    </recommendedName>
</protein>